<protein>
    <submittedName>
        <fullName evidence="1">Uncharacterized protein</fullName>
    </submittedName>
</protein>
<accession>A0A9P7DB91</accession>
<dbReference type="InterPro" id="IPR037191">
    <property type="entry name" value="VPS9_dom_sf"/>
</dbReference>
<dbReference type="Proteomes" id="UP000719766">
    <property type="component" value="Unassembled WGS sequence"/>
</dbReference>
<sequence>MRTQLTGHLRSFLSRLAPRIIIDYMIPLCLHPTSSPRLTISHVQQPTTVSGDVLLPLLIFAIVKSDLARLVSRTQRYHNAVFAGEEEWYCLINLMGCHASFWRMWILVLWVSRKALVFTRDLAQIATVRTTFPPDIPVDVPGSLRGREEQGFDAIAGSTIKVISGVVDSSFNATYSARSYHLPHLSICSDFSFASRFTSTATGDQSRVVKHGAVEVREWVLDCGFGAGDEGEGGGWGGAEEEEHVHKARILRSFESMMGGNSGKARKNKLASLSLTGSTGTGATVASIEAVRNGCTRSSSCIKVVGALSIIYNLQLHHAADGIALHLTFLTAPPLAPQLSTEGRLPHLHFEFDAAIKC</sequence>
<gene>
    <name evidence="1" type="ORF">HD556DRAFT_88469</name>
</gene>
<evidence type="ECO:0000313" key="1">
    <source>
        <dbReference type="EMBL" id="KAG1785853.1"/>
    </source>
</evidence>
<dbReference type="Gene3D" id="1.20.1050.80">
    <property type="entry name" value="VPS9 domain"/>
    <property type="match status" value="1"/>
</dbReference>
<dbReference type="AlphaFoldDB" id="A0A9P7DB91"/>
<dbReference type="GeneID" id="64605699"/>
<reference evidence="1" key="1">
    <citation type="journal article" date="2020" name="New Phytol.">
        <title>Comparative genomics reveals dynamic genome evolution in host specialist ectomycorrhizal fungi.</title>
        <authorList>
            <person name="Lofgren L.A."/>
            <person name="Nguyen N.H."/>
            <person name="Vilgalys R."/>
            <person name="Ruytinx J."/>
            <person name="Liao H.L."/>
            <person name="Branco S."/>
            <person name="Kuo A."/>
            <person name="LaButti K."/>
            <person name="Lipzen A."/>
            <person name="Andreopoulos W."/>
            <person name="Pangilinan J."/>
            <person name="Riley R."/>
            <person name="Hundley H."/>
            <person name="Na H."/>
            <person name="Barry K."/>
            <person name="Grigoriev I.V."/>
            <person name="Stajich J.E."/>
            <person name="Kennedy P.G."/>
        </authorList>
    </citation>
    <scope>NUCLEOTIDE SEQUENCE</scope>
    <source>
        <strain evidence="1">S12</strain>
    </source>
</reference>
<dbReference type="EMBL" id="JABBWE010000102">
    <property type="protein sequence ID" value="KAG1785853.1"/>
    <property type="molecule type" value="Genomic_DNA"/>
</dbReference>
<dbReference type="OrthoDB" id="10264848at2759"/>
<keyword evidence="2" id="KW-1185">Reference proteome</keyword>
<dbReference type="SUPFAM" id="SSF109993">
    <property type="entry name" value="VPS9 domain"/>
    <property type="match status" value="1"/>
</dbReference>
<name>A0A9P7DB91_9AGAM</name>
<organism evidence="1 2">
    <name type="scientific">Suillus plorans</name>
    <dbReference type="NCBI Taxonomy" id="116603"/>
    <lineage>
        <taxon>Eukaryota</taxon>
        <taxon>Fungi</taxon>
        <taxon>Dikarya</taxon>
        <taxon>Basidiomycota</taxon>
        <taxon>Agaricomycotina</taxon>
        <taxon>Agaricomycetes</taxon>
        <taxon>Agaricomycetidae</taxon>
        <taxon>Boletales</taxon>
        <taxon>Suillineae</taxon>
        <taxon>Suillaceae</taxon>
        <taxon>Suillus</taxon>
    </lineage>
</organism>
<evidence type="ECO:0000313" key="2">
    <source>
        <dbReference type="Proteomes" id="UP000719766"/>
    </source>
</evidence>
<dbReference type="RefSeq" id="XP_041153336.1">
    <property type="nucleotide sequence ID" value="XM_041311935.1"/>
</dbReference>
<proteinExistence type="predicted"/>
<comment type="caution">
    <text evidence="1">The sequence shown here is derived from an EMBL/GenBank/DDBJ whole genome shotgun (WGS) entry which is preliminary data.</text>
</comment>